<dbReference type="EMBL" id="CAEZXR010000218">
    <property type="protein sequence ID" value="CAB4717436.1"/>
    <property type="molecule type" value="Genomic_DNA"/>
</dbReference>
<organism evidence="1">
    <name type="scientific">freshwater metagenome</name>
    <dbReference type="NCBI Taxonomy" id="449393"/>
    <lineage>
        <taxon>unclassified sequences</taxon>
        <taxon>metagenomes</taxon>
        <taxon>ecological metagenomes</taxon>
    </lineage>
</organism>
<evidence type="ECO:0000313" key="1">
    <source>
        <dbReference type="EMBL" id="CAB4717436.1"/>
    </source>
</evidence>
<proteinExistence type="predicted"/>
<gene>
    <name evidence="1" type="ORF">UFOPK2579_01773</name>
</gene>
<dbReference type="AlphaFoldDB" id="A0A6J6R388"/>
<reference evidence="1" key="1">
    <citation type="submission" date="2020-05" db="EMBL/GenBank/DDBJ databases">
        <authorList>
            <person name="Chiriac C."/>
            <person name="Salcher M."/>
            <person name="Ghai R."/>
            <person name="Kavagutti S V."/>
        </authorList>
    </citation>
    <scope>NUCLEOTIDE SEQUENCE</scope>
</reference>
<name>A0A6J6R388_9ZZZZ</name>
<protein>
    <submittedName>
        <fullName evidence="1">Unannotated protein</fullName>
    </submittedName>
</protein>
<accession>A0A6J6R388</accession>
<sequence length="47" mass="4709">MGLPMLWIGPVTTASVGSEVALPDVLPGALAVTSTVIFLPSCAAVRV</sequence>